<name>A0A158QZE7_NIPBR</name>
<dbReference type="PANTHER" id="PTHR21643">
    <property type="entry name" value="G-PROTEIN COUPLED RECEPTORS FAMILY 1 PROFILE DOMAIN-CONTAINING PROTEIN-RELATED"/>
    <property type="match status" value="1"/>
</dbReference>
<accession>A0A158QZE7</accession>
<keyword evidence="4 6" id="KW-0472">Membrane</keyword>
<dbReference type="WBParaSite" id="NBR_0001000401-mRNA-1">
    <property type="protein sequence ID" value="NBR_0001000401-mRNA-1"/>
    <property type="gene ID" value="NBR_0001000401"/>
</dbReference>
<evidence type="ECO:0000256" key="4">
    <source>
        <dbReference type="ARBA" id="ARBA00023136"/>
    </source>
</evidence>
<feature type="region of interest" description="Disordered" evidence="5">
    <location>
        <begin position="470"/>
        <end position="508"/>
    </location>
</feature>
<reference evidence="8 9" key="2">
    <citation type="submission" date="2018-11" db="EMBL/GenBank/DDBJ databases">
        <authorList>
            <consortium name="Pathogen Informatics"/>
        </authorList>
    </citation>
    <scope>NUCLEOTIDE SEQUENCE [LARGE SCALE GENOMIC DNA]</scope>
</reference>
<protein>
    <submittedName>
        <fullName evidence="10">G_PROTEIN_RECEP_F1_2 domain-containing protein</fullName>
    </submittedName>
</protein>
<organism evidence="10">
    <name type="scientific">Nippostrongylus brasiliensis</name>
    <name type="common">Rat hookworm</name>
    <dbReference type="NCBI Taxonomy" id="27835"/>
    <lineage>
        <taxon>Eukaryota</taxon>
        <taxon>Metazoa</taxon>
        <taxon>Ecdysozoa</taxon>
        <taxon>Nematoda</taxon>
        <taxon>Chromadorea</taxon>
        <taxon>Rhabditida</taxon>
        <taxon>Rhabditina</taxon>
        <taxon>Rhabditomorpha</taxon>
        <taxon>Strongyloidea</taxon>
        <taxon>Heligmosomidae</taxon>
        <taxon>Nippostrongylus</taxon>
    </lineage>
</organism>
<keyword evidence="2 6" id="KW-0812">Transmembrane</keyword>
<comment type="subcellular location">
    <subcellularLocation>
        <location evidence="1">Membrane</location>
    </subcellularLocation>
</comment>
<dbReference type="InterPro" id="IPR017452">
    <property type="entry name" value="GPCR_Rhodpsn_7TM"/>
</dbReference>
<dbReference type="SUPFAM" id="SSF81321">
    <property type="entry name" value="Family A G protein-coupled receptor-like"/>
    <property type="match status" value="1"/>
</dbReference>
<dbReference type="AlphaFoldDB" id="A0A158QZE7"/>
<feature type="domain" description="G-protein coupled receptors family 1 profile" evidence="7">
    <location>
        <begin position="47"/>
        <end position="244"/>
    </location>
</feature>
<gene>
    <name evidence="8" type="ORF">NBR_LOCUS10005</name>
</gene>
<dbReference type="EMBL" id="UYSL01020237">
    <property type="protein sequence ID" value="VDL73594.1"/>
    <property type="molecule type" value="Genomic_DNA"/>
</dbReference>
<feature type="transmembrane region" description="Helical" evidence="6">
    <location>
        <begin position="154"/>
        <end position="175"/>
    </location>
</feature>
<evidence type="ECO:0000256" key="5">
    <source>
        <dbReference type="SAM" id="MobiDB-lite"/>
    </source>
</evidence>
<dbReference type="InterPro" id="IPR039952">
    <property type="entry name" value="Aex-2"/>
</dbReference>
<dbReference type="Pfam" id="PF00001">
    <property type="entry name" value="7tm_1"/>
    <property type="match status" value="1"/>
</dbReference>
<evidence type="ECO:0000256" key="3">
    <source>
        <dbReference type="ARBA" id="ARBA00022989"/>
    </source>
</evidence>
<feature type="transmembrane region" description="Helical" evidence="6">
    <location>
        <begin position="108"/>
        <end position="133"/>
    </location>
</feature>
<reference evidence="10" key="1">
    <citation type="submission" date="2016-04" db="UniProtKB">
        <authorList>
            <consortium name="WormBaseParasite"/>
        </authorList>
    </citation>
    <scope>IDENTIFICATION</scope>
</reference>
<dbReference type="CDD" id="cd00637">
    <property type="entry name" value="7tm_classA_rhodopsin-like"/>
    <property type="match status" value="1"/>
</dbReference>
<sequence length="574" mass="65297">MSDDTAIFTENVTEPLWCLPSSLVDQVVLIRFVRWMDYFIFFSTIISSFLQTYILQQAHRHIRRGASEQCLHVFLFSMTMGDFIQTAFCYPVEAIARILDIRDELPMILNVTVHFLTWVTLSGSSLSLILLNVDKLLYFKYPLRYSSYVTRRRGVIIASLVWTCSVIFVAGAWYFECFKCEANCSTIFLLHERWAMYLLFSVSVCIVPTLTSLAVALYIVKVVTSHRKKLAEDSKSIDNRHRATAISLSTDRSPIGNCSYGYKNDGSLRGPRSVEKNRPAAFLLVTKIKVSLQSVPLWLFDMVQDSAREREVPAAPQNGNNPPHPAPHFPIPNQPNPVPNIPNHIPNLPIPILNPPIPFPNIPNVLPILPNPLFGGGYPCCNYMPVPMGGPPLVPFMYDAMPFSPLYNPYNIFPFPPAPPCWTCTVPIYGLPMMDPFLNFLYTVVNNRHNNNNYNNNVIINNDVNNNDHMVNNNNIMNNNNNENGENDSVDNNQDHQEPPAAPNADPVMVQPVPIQIGNAAPDRQLRIQRRRNVCKFCYDRYVDMCRELNLEIPNLHDQGMWNGHRMRIEGFIA</sequence>
<evidence type="ECO:0000256" key="2">
    <source>
        <dbReference type="ARBA" id="ARBA00022692"/>
    </source>
</evidence>
<feature type="compositionally biased region" description="Low complexity" evidence="5">
    <location>
        <begin position="470"/>
        <end position="484"/>
    </location>
</feature>
<feature type="transmembrane region" description="Helical" evidence="6">
    <location>
        <begin position="38"/>
        <end position="58"/>
    </location>
</feature>
<keyword evidence="9" id="KW-1185">Reference proteome</keyword>
<evidence type="ECO:0000313" key="9">
    <source>
        <dbReference type="Proteomes" id="UP000271162"/>
    </source>
</evidence>
<evidence type="ECO:0000313" key="10">
    <source>
        <dbReference type="WBParaSite" id="NBR_0001000401-mRNA-1"/>
    </source>
</evidence>
<dbReference type="InterPro" id="IPR000276">
    <property type="entry name" value="GPCR_Rhodpsn"/>
</dbReference>
<dbReference type="GO" id="GO:0008188">
    <property type="term" value="F:neuropeptide receptor activity"/>
    <property type="evidence" value="ECO:0007669"/>
    <property type="project" value="InterPro"/>
</dbReference>
<dbReference type="GO" id="GO:0016020">
    <property type="term" value="C:membrane"/>
    <property type="evidence" value="ECO:0007669"/>
    <property type="project" value="UniProtKB-SubCell"/>
</dbReference>
<keyword evidence="3 6" id="KW-1133">Transmembrane helix</keyword>
<evidence type="ECO:0000259" key="7">
    <source>
        <dbReference type="PROSITE" id="PS50262"/>
    </source>
</evidence>
<dbReference type="PANTHER" id="PTHR21643:SF6">
    <property type="entry name" value="G-PROTEIN COUPLED RECEPTORS FAMILY 1 PROFILE DOMAIN-CONTAINING PROTEIN"/>
    <property type="match status" value="1"/>
</dbReference>
<evidence type="ECO:0000313" key="8">
    <source>
        <dbReference type="EMBL" id="VDL73594.1"/>
    </source>
</evidence>
<feature type="transmembrane region" description="Helical" evidence="6">
    <location>
        <begin position="195"/>
        <end position="220"/>
    </location>
</feature>
<feature type="transmembrane region" description="Helical" evidence="6">
    <location>
        <begin position="70"/>
        <end position="88"/>
    </location>
</feature>
<evidence type="ECO:0000256" key="1">
    <source>
        <dbReference type="ARBA" id="ARBA00004370"/>
    </source>
</evidence>
<dbReference type="PROSITE" id="PS50262">
    <property type="entry name" value="G_PROTEIN_RECEP_F1_2"/>
    <property type="match status" value="1"/>
</dbReference>
<dbReference type="Gene3D" id="1.20.1070.10">
    <property type="entry name" value="Rhodopsin 7-helix transmembrane proteins"/>
    <property type="match status" value="1"/>
</dbReference>
<dbReference type="Proteomes" id="UP000271162">
    <property type="component" value="Unassembled WGS sequence"/>
</dbReference>
<evidence type="ECO:0000256" key="6">
    <source>
        <dbReference type="SAM" id="Phobius"/>
    </source>
</evidence>
<proteinExistence type="predicted"/>